<keyword evidence="1" id="KW-1133">Transmembrane helix</keyword>
<feature type="transmembrane region" description="Helical" evidence="1">
    <location>
        <begin position="7"/>
        <end position="25"/>
    </location>
</feature>
<evidence type="ECO:0000313" key="2">
    <source>
        <dbReference type="EMBL" id="KKS97984.1"/>
    </source>
</evidence>
<organism evidence="2 3">
    <name type="scientific">Candidatus Gottesmanbacteria bacterium GW2011_GWA2_43_14</name>
    <dbReference type="NCBI Taxonomy" id="1618443"/>
    <lineage>
        <taxon>Bacteria</taxon>
        <taxon>Candidatus Gottesmaniibacteriota</taxon>
    </lineage>
</organism>
<feature type="transmembrane region" description="Helical" evidence="1">
    <location>
        <begin position="86"/>
        <end position="113"/>
    </location>
</feature>
<name>A0A0G1DJY7_9BACT</name>
<proteinExistence type="predicted"/>
<dbReference type="AlphaFoldDB" id="A0A0G1DJY7"/>
<protein>
    <submittedName>
        <fullName evidence="2">Uncharacterized protein</fullName>
    </submittedName>
</protein>
<feature type="transmembrane region" description="Helical" evidence="1">
    <location>
        <begin position="45"/>
        <end position="65"/>
    </location>
</feature>
<dbReference type="STRING" id="1618443.UV73_C0004G0126"/>
<accession>A0A0G1DJY7</accession>
<sequence>MTKFLSSPIFMGIVASSFLLTFYFFLMRLLTGSFETAWWQFSTLWPYMTSLSAGFGIQSGLYVSLKNKIKGGSRKMMVGNSSTSTLGMIACCAHHLTDVLPLLGLSLLTSLLIQFQKEILLLAILSNLASIIYLIRLKRKI</sequence>
<feature type="transmembrane region" description="Helical" evidence="1">
    <location>
        <begin position="119"/>
        <end position="137"/>
    </location>
</feature>
<reference evidence="2 3" key="1">
    <citation type="journal article" date="2015" name="Nature">
        <title>rRNA introns, odd ribosomes, and small enigmatic genomes across a large radiation of phyla.</title>
        <authorList>
            <person name="Brown C.T."/>
            <person name="Hug L.A."/>
            <person name="Thomas B.C."/>
            <person name="Sharon I."/>
            <person name="Castelle C.J."/>
            <person name="Singh A."/>
            <person name="Wilkins M.J."/>
            <person name="Williams K.H."/>
            <person name="Banfield J.F."/>
        </authorList>
    </citation>
    <scope>NUCLEOTIDE SEQUENCE [LARGE SCALE GENOMIC DNA]</scope>
</reference>
<evidence type="ECO:0000313" key="3">
    <source>
        <dbReference type="Proteomes" id="UP000034894"/>
    </source>
</evidence>
<keyword evidence="1" id="KW-0472">Membrane</keyword>
<gene>
    <name evidence="2" type="ORF">UV73_C0004G0126</name>
</gene>
<comment type="caution">
    <text evidence="2">The sequence shown here is derived from an EMBL/GenBank/DDBJ whole genome shotgun (WGS) entry which is preliminary data.</text>
</comment>
<evidence type="ECO:0000256" key="1">
    <source>
        <dbReference type="SAM" id="Phobius"/>
    </source>
</evidence>
<dbReference type="EMBL" id="LCFP01000004">
    <property type="protein sequence ID" value="KKS97984.1"/>
    <property type="molecule type" value="Genomic_DNA"/>
</dbReference>
<dbReference type="Proteomes" id="UP000034894">
    <property type="component" value="Unassembled WGS sequence"/>
</dbReference>
<keyword evidence="1" id="KW-0812">Transmembrane</keyword>